<dbReference type="InParanoid" id="A0A409XDE5"/>
<gene>
    <name evidence="1" type="ORF">CVT26_007225</name>
</gene>
<dbReference type="AlphaFoldDB" id="A0A409XDE5"/>
<proteinExistence type="predicted"/>
<organism evidence="1 2">
    <name type="scientific">Gymnopilus dilepis</name>
    <dbReference type="NCBI Taxonomy" id="231916"/>
    <lineage>
        <taxon>Eukaryota</taxon>
        <taxon>Fungi</taxon>
        <taxon>Dikarya</taxon>
        <taxon>Basidiomycota</taxon>
        <taxon>Agaricomycotina</taxon>
        <taxon>Agaricomycetes</taxon>
        <taxon>Agaricomycetidae</taxon>
        <taxon>Agaricales</taxon>
        <taxon>Agaricineae</taxon>
        <taxon>Hymenogastraceae</taxon>
        <taxon>Gymnopilus</taxon>
    </lineage>
</organism>
<name>A0A409XDE5_9AGAR</name>
<protein>
    <submittedName>
        <fullName evidence="1">Uncharacterized protein</fullName>
    </submittedName>
</protein>
<dbReference type="EMBL" id="NHYE01003581">
    <property type="protein sequence ID" value="PPQ88751.1"/>
    <property type="molecule type" value="Genomic_DNA"/>
</dbReference>
<dbReference type="Proteomes" id="UP000284706">
    <property type="component" value="Unassembled WGS sequence"/>
</dbReference>
<keyword evidence="2" id="KW-1185">Reference proteome</keyword>
<evidence type="ECO:0000313" key="1">
    <source>
        <dbReference type="EMBL" id="PPQ88751.1"/>
    </source>
</evidence>
<sequence length="83" mass="9084">MRSRTPLPPTHDFDLAAALPSRCVRLWVDACSVASWLTPRSLVYETELDAGGGAASFYEDLTCHHEGASPSATERPSFLLLQH</sequence>
<comment type="caution">
    <text evidence="1">The sequence shown here is derived from an EMBL/GenBank/DDBJ whole genome shotgun (WGS) entry which is preliminary data.</text>
</comment>
<reference evidence="1 2" key="1">
    <citation type="journal article" date="2018" name="Evol. Lett.">
        <title>Horizontal gene cluster transfer increased hallucinogenic mushroom diversity.</title>
        <authorList>
            <person name="Reynolds H.T."/>
            <person name="Vijayakumar V."/>
            <person name="Gluck-Thaler E."/>
            <person name="Korotkin H.B."/>
            <person name="Matheny P.B."/>
            <person name="Slot J.C."/>
        </authorList>
    </citation>
    <scope>NUCLEOTIDE SEQUENCE [LARGE SCALE GENOMIC DNA]</scope>
    <source>
        <strain evidence="1 2">SRW20</strain>
    </source>
</reference>
<accession>A0A409XDE5</accession>
<evidence type="ECO:0000313" key="2">
    <source>
        <dbReference type="Proteomes" id="UP000284706"/>
    </source>
</evidence>